<name>A0A562LYL5_9GAMM</name>
<proteinExistence type="predicted"/>
<organism evidence="2 3">
    <name type="scientific">Aerolutibacter ruishenii</name>
    <dbReference type="NCBI Taxonomy" id="686800"/>
    <lineage>
        <taxon>Bacteria</taxon>
        <taxon>Pseudomonadati</taxon>
        <taxon>Pseudomonadota</taxon>
        <taxon>Gammaproteobacteria</taxon>
        <taxon>Lysobacterales</taxon>
        <taxon>Lysobacteraceae</taxon>
        <taxon>Aerolutibacter</taxon>
    </lineage>
</organism>
<protein>
    <submittedName>
        <fullName evidence="2">Uncharacterized protein</fullName>
    </submittedName>
</protein>
<evidence type="ECO:0000256" key="1">
    <source>
        <dbReference type="SAM" id="MobiDB-lite"/>
    </source>
</evidence>
<feature type="region of interest" description="Disordered" evidence="1">
    <location>
        <begin position="1"/>
        <end position="23"/>
    </location>
</feature>
<feature type="compositionally biased region" description="Basic and acidic residues" evidence="1">
    <location>
        <begin position="1"/>
        <end position="10"/>
    </location>
</feature>
<evidence type="ECO:0000313" key="2">
    <source>
        <dbReference type="EMBL" id="TWI12716.1"/>
    </source>
</evidence>
<reference evidence="2 3" key="1">
    <citation type="journal article" date="2015" name="Stand. Genomic Sci.">
        <title>Genomic Encyclopedia of Bacterial and Archaeal Type Strains, Phase III: the genomes of soil and plant-associated and newly described type strains.</title>
        <authorList>
            <person name="Whitman W.B."/>
            <person name="Woyke T."/>
            <person name="Klenk H.P."/>
            <person name="Zhou Y."/>
            <person name="Lilburn T.G."/>
            <person name="Beck B.J."/>
            <person name="De Vos P."/>
            <person name="Vandamme P."/>
            <person name="Eisen J.A."/>
            <person name="Garrity G."/>
            <person name="Hugenholtz P."/>
            <person name="Kyrpides N.C."/>
        </authorList>
    </citation>
    <scope>NUCLEOTIDE SEQUENCE [LARGE SCALE GENOMIC DNA]</scope>
    <source>
        <strain evidence="2 3">CGMCC 1.10136</strain>
    </source>
</reference>
<dbReference type="AlphaFoldDB" id="A0A562LYL5"/>
<sequence>MARKGMEDGAGKPAPAKSRDYWGKDDAPKGNRLIQQFLFAAAAEDFNDPWFLELLPEVIKCLQRYELHEARTLDEAFEAARPPGYRRAAAHNRATNKKAVQILGGRLRDAGAAVDEAFFKVIGNLRGVESTQAKDWYYEGNPSTAPRRFAPLPSIFQPFIGELTWVEGSALHLGKRKYTRNR</sequence>
<dbReference type="RefSeq" id="WP_144812940.1">
    <property type="nucleotide sequence ID" value="NZ_VLKP01000003.1"/>
</dbReference>
<comment type="caution">
    <text evidence="2">The sequence shown here is derived from an EMBL/GenBank/DDBJ whole genome shotgun (WGS) entry which is preliminary data.</text>
</comment>
<accession>A0A562LYL5</accession>
<dbReference type="Proteomes" id="UP000316471">
    <property type="component" value="Unassembled WGS sequence"/>
</dbReference>
<keyword evidence="3" id="KW-1185">Reference proteome</keyword>
<dbReference type="EMBL" id="VLKP01000003">
    <property type="protein sequence ID" value="TWI12716.1"/>
    <property type="molecule type" value="Genomic_DNA"/>
</dbReference>
<evidence type="ECO:0000313" key="3">
    <source>
        <dbReference type="Proteomes" id="UP000316471"/>
    </source>
</evidence>
<gene>
    <name evidence="2" type="ORF">IP93_01061</name>
</gene>